<dbReference type="Gene3D" id="3.90.50.10">
    <property type="entry name" value="Photosynthetic Reaction Center, subunit H, domain 2"/>
    <property type="match status" value="2"/>
</dbReference>
<dbReference type="OrthoDB" id="9793882at2"/>
<dbReference type="Proteomes" id="UP000294829">
    <property type="component" value="Unassembled WGS sequence"/>
</dbReference>
<evidence type="ECO:0000259" key="1">
    <source>
        <dbReference type="Pfam" id="PF05239"/>
    </source>
</evidence>
<gene>
    <name evidence="2" type="ORF">E2I14_04960</name>
</gene>
<protein>
    <submittedName>
        <fullName evidence="2">PRC-barrel domain containing protein</fullName>
    </submittedName>
</protein>
<comment type="caution">
    <text evidence="2">The sequence shown here is derived from an EMBL/GenBank/DDBJ whole genome shotgun (WGS) entry which is preliminary data.</text>
</comment>
<name>A0A4R5W315_9BURK</name>
<reference evidence="2 3" key="1">
    <citation type="submission" date="2019-03" db="EMBL/GenBank/DDBJ databases">
        <title>Sapientia aquatica gen. nov., sp. nov., isolated from a crater lake.</title>
        <authorList>
            <person name="Felfoldi T."/>
            <person name="Szabo A."/>
            <person name="Toth E."/>
            <person name="Schumann P."/>
            <person name="Keki Z."/>
            <person name="Marialigeti K."/>
            <person name="Mathe I."/>
        </authorList>
    </citation>
    <scope>NUCLEOTIDE SEQUENCE [LARGE SCALE GENOMIC DNA]</scope>
    <source>
        <strain evidence="2 3">SA-152</strain>
    </source>
</reference>
<feature type="domain" description="PRC-barrel" evidence="1">
    <location>
        <begin position="5"/>
        <end position="66"/>
    </location>
</feature>
<evidence type="ECO:0000313" key="2">
    <source>
        <dbReference type="EMBL" id="TDK67119.1"/>
    </source>
</evidence>
<dbReference type="EMBL" id="SMYL01000002">
    <property type="protein sequence ID" value="TDK67119.1"/>
    <property type="molecule type" value="Genomic_DNA"/>
</dbReference>
<organism evidence="2 3">
    <name type="scientific">Sapientia aquatica</name>
    <dbReference type="NCBI Taxonomy" id="1549640"/>
    <lineage>
        <taxon>Bacteria</taxon>
        <taxon>Pseudomonadati</taxon>
        <taxon>Pseudomonadota</taxon>
        <taxon>Betaproteobacteria</taxon>
        <taxon>Burkholderiales</taxon>
        <taxon>Oxalobacteraceae</taxon>
        <taxon>Sapientia</taxon>
    </lineage>
</organism>
<dbReference type="InterPro" id="IPR014747">
    <property type="entry name" value="Bac_photo_RC_H_C"/>
</dbReference>
<accession>A0A4R5W315</accession>
<evidence type="ECO:0000313" key="3">
    <source>
        <dbReference type="Proteomes" id="UP000294829"/>
    </source>
</evidence>
<dbReference type="GO" id="GO:0019684">
    <property type="term" value="P:photosynthesis, light reaction"/>
    <property type="evidence" value="ECO:0007669"/>
    <property type="project" value="InterPro"/>
</dbReference>
<dbReference type="GO" id="GO:0030077">
    <property type="term" value="C:plasma membrane light-harvesting complex"/>
    <property type="evidence" value="ECO:0007669"/>
    <property type="project" value="InterPro"/>
</dbReference>
<keyword evidence="3" id="KW-1185">Reference proteome</keyword>
<dbReference type="Pfam" id="PF05239">
    <property type="entry name" value="PRC"/>
    <property type="match status" value="1"/>
</dbReference>
<dbReference type="AlphaFoldDB" id="A0A4R5W315"/>
<dbReference type="InterPro" id="IPR027275">
    <property type="entry name" value="PRC-brl_dom"/>
</dbReference>
<dbReference type="SUPFAM" id="SSF50346">
    <property type="entry name" value="PRC-barrel domain"/>
    <property type="match status" value="2"/>
</dbReference>
<dbReference type="InterPro" id="IPR011033">
    <property type="entry name" value="PRC_barrel-like_sf"/>
</dbReference>
<sequence length="263" mass="30240">MLKNISDLKNYAISASDGEIGHLKDFYFDDKSWVVRYLVVETGSWLFSRKVLISPIAINHINWDDKLLSIHQSKEQIKNSPDIDTDKPVSRQHEIIYNGYYNYPLYWGGGGLWGVEDYPTSLLPNQVTGNANFPRNVGSLTADEIKDTEKFDPHLRSFDEISRYKIQTPEGEIGHVKGFLVNEANWLVRYLVVDTNNWWPSHGVLVEIGRIAEVRWADKTIVVNLSRESIKDAPSYDSSRELTYEDELALQRHYDQLGYGLTV</sequence>
<dbReference type="RefSeq" id="WP_133326049.1">
    <property type="nucleotide sequence ID" value="NZ_SMYL01000002.1"/>
</dbReference>
<proteinExistence type="predicted"/>